<dbReference type="Proteomes" id="UP001152872">
    <property type="component" value="Unassembled WGS sequence"/>
</dbReference>
<gene>
    <name evidence="2" type="ORF">FEV09_21015</name>
</gene>
<keyword evidence="3" id="KW-1185">Reference proteome</keyword>
<keyword evidence="1" id="KW-1133">Transmembrane helix</keyword>
<feature type="transmembrane region" description="Helical" evidence="1">
    <location>
        <begin position="26"/>
        <end position="48"/>
    </location>
</feature>
<evidence type="ECO:0000313" key="2">
    <source>
        <dbReference type="EMBL" id="MDG3497025.1"/>
    </source>
</evidence>
<evidence type="ECO:0000256" key="1">
    <source>
        <dbReference type="SAM" id="Phobius"/>
    </source>
</evidence>
<accession>A0A9X4RKG5</accession>
<reference evidence="2" key="1">
    <citation type="submission" date="2019-05" db="EMBL/GenBank/DDBJ databases">
        <title>Whole genome sequencing of Pseudanabaena catenata USMAC16.</title>
        <authorList>
            <person name="Khan Z."/>
            <person name="Omar W.M."/>
            <person name="Convey P."/>
            <person name="Merican F."/>
            <person name="Najimudin N."/>
        </authorList>
    </citation>
    <scope>NUCLEOTIDE SEQUENCE</scope>
    <source>
        <strain evidence="2">USMAC16</strain>
    </source>
</reference>
<protein>
    <submittedName>
        <fullName evidence="2">Uncharacterized protein</fullName>
    </submittedName>
</protein>
<dbReference type="EMBL" id="VBTY01000264">
    <property type="protein sequence ID" value="MDG3497025.1"/>
    <property type="molecule type" value="Genomic_DNA"/>
</dbReference>
<organism evidence="2 3">
    <name type="scientific">Pseudanabaena catenata USMAC16</name>
    <dbReference type="NCBI Taxonomy" id="1855837"/>
    <lineage>
        <taxon>Bacteria</taxon>
        <taxon>Bacillati</taxon>
        <taxon>Cyanobacteriota</taxon>
        <taxon>Cyanophyceae</taxon>
        <taxon>Pseudanabaenales</taxon>
        <taxon>Pseudanabaenaceae</taxon>
        <taxon>Pseudanabaena</taxon>
    </lineage>
</organism>
<sequence length="85" mass="9044">MSSSANRVTSPASPLLLAKVSTFPTFILEIALIVTLPALPVIEVVVMLPASISPPATTVTFPALPEPSNVLEAIAPSKYQQQRRF</sequence>
<comment type="caution">
    <text evidence="2">The sequence shown here is derived from an EMBL/GenBank/DDBJ whole genome shotgun (WGS) entry which is preliminary data.</text>
</comment>
<keyword evidence="1" id="KW-0472">Membrane</keyword>
<dbReference type="AlphaFoldDB" id="A0A9X4RKG5"/>
<evidence type="ECO:0000313" key="3">
    <source>
        <dbReference type="Proteomes" id="UP001152872"/>
    </source>
</evidence>
<proteinExistence type="predicted"/>
<dbReference type="RefSeq" id="WP_144052553.1">
    <property type="nucleotide sequence ID" value="NZ_VBTY01000264.1"/>
</dbReference>
<keyword evidence="1" id="KW-0812">Transmembrane</keyword>
<name>A0A9X4RKG5_9CYAN</name>